<feature type="transmembrane region" description="Helical" evidence="5">
    <location>
        <begin position="166"/>
        <end position="187"/>
    </location>
</feature>
<evidence type="ECO:0000256" key="3">
    <source>
        <dbReference type="ARBA" id="ARBA00022989"/>
    </source>
</evidence>
<dbReference type="InterPro" id="IPR013525">
    <property type="entry name" value="ABC2_TM"/>
</dbReference>
<comment type="caution">
    <text evidence="7">The sequence shown here is derived from an EMBL/GenBank/DDBJ whole genome shotgun (WGS) entry which is preliminary data.</text>
</comment>
<dbReference type="EMBL" id="PIPR01000001">
    <property type="protein sequence ID" value="RUO42028.1"/>
    <property type="molecule type" value="Genomic_DNA"/>
</dbReference>
<keyword evidence="2 5" id="KW-0812">Transmembrane</keyword>
<evidence type="ECO:0000256" key="4">
    <source>
        <dbReference type="ARBA" id="ARBA00023136"/>
    </source>
</evidence>
<organism evidence="7 8">
    <name type="scientific">Pseudidiomarina aestuarii</name>
    <dbReference type="NCBI Taxonomy" id="624146"/>
    <lineage>
        <taxon>Bacteria</taxon>
        <taxon>Pseudomonadati</taxon>
        <taxon>Pseudomonadota</taxon>
        <taxon>Gammaproteobacteria</taxon>
        <taxon>Alteromonadales</taxon>
        <taxon>Idiomarinaceae</taxon>
        <taxon>Pseudidiomarina</taxon>
    </lineage>
</organism>
<dbReference type="GO" id="GO:0016020">
    <property type="term" value="C:membrane"/>
    <property type="evidence" value="ECO:0007669"/>
    <property type="project" value="UniProtKB-SubCell"/>
</dbReference>
<evidence type="ECO:0000256" key="5">
    <source>
        <dbReference type="SAM" id="Phobius"/>
    </source>
</evidence>
<keyword evidence="4 5" id="KW-0472">Membrane</keyword>
<dbReference type="RefSeq" id="WP_169930753.1">
    <property type="nucleotide sequence ID" value="NZ_PIPR01000001.1"/>
</dbReference>
<keyword evidence="3 5" id="KW-1133">Transmembrane helix</keyword>
<evidence type="ECO:0000256" key="2">
    <source>
        <dbReference type="ARBA" id="ARBA00022692"/>
    </source>
</evidence>
<gene>
    <name evidence="7" type="ORF">CWE22_07755</name>
</gene>
<evidence type="ECO:0000259" key="6">
    <source>
        <dbReference type="Pfam" id="PF12698"/>
    </source>
</evidence>
<dbReference type="Proteomes" id="UP000287766">
    <property type="component" value="Unassembled WGS sequence"/>
</dbReference>
<feature type="domain" description="ABC-2 type transporter transmembrane" evidence="6">
    <location>
        <begin position="28"/>
        <end position="357"/>
    </location>
</feature>
<proteinExistence type="predicted"/>
<evidence type="ECO:0000256" key="1">
    <source>
        <dbReference type="ARBA" id="ARBA00004141"/>
    </source>
</evidence>
<feature type="transmembrane region" description="Helical" evidence="5">
    <location>
        <begin position="227"/>
        <end position="246"/>
    </location>
</feature>
<comment type="subcellular location">
    <subcellularLocation>
        <location evidence="1">Membrane</location>
        <topology evidence="1">Multi-pass membrane protein</topology>
    </subcellularLocation>
</comment>
<accession>A0A7Z6ZV90</accession>
<name>A0A7Z6ZV90_9GAMM</name>
<dbReference type="Pfam" id="PF12698">
    <property type="entry name" value="ABC2_membrane_3"/>
    <property type="match status" value="1"/>
</dbReference>
<feature type="transmembrane region" description="Helical" evidence="5">
    <location>
        <begin position="341"/>
        <end position="360"/>
    </location>
</feature>
<evidence type="ECO:0000313" key="8">
    <source>
        <dbReference type="Proteomes" id="UP000287766"/>
    </source>
</evidence>
<reference evidence="8" key="1">
    <citation type="journal article" date="2018" name="Front. Microbiol.">
        <title>Genome-Based Analysis Reveals the Taxonomy and Diversity of the Family Idiomarinaceae.</title>
        <authorList>
            <person name="Liu Y."/>
            <person name="Lai Q."/>
            <person name="Shao Z."/>
        </authorList>
    </citation>
    <scope>NUCLEOTIDE SEQUENCE [LARGE SCALE GENOMIC DNA]</scope>
    <source>
        <strain evidence="8">KYW314</strain>
    </source>
</reference>
<feature type="transmembrane region" description="Helical" evidence="5">
    <location>
        <begin position="258"/>
        <end position="282"/>
    </location>
</feature>
<dbReference type="AlphaFoldDB" id="A0A7Z6ZV90"/>
<keyword evidence="8" id="KW-1185">Reference proteome</keyword>
<feature type="transmembrane region" description="Helical" evidence="5">
    <location>
        <begin position="25"/>
        <end position="44"/>
    </location>
</feature>
<evidence type="ECO:0000313" key="7">
    <source>
        <dbReference type="EMBL" id="RUO42028.1"/>
    </source>
</evidence>
<sequence length="395" mass="43502">MTRWQQVIRIGGFEFRRFFKWKQELFSLVLMGVLFGVSMGWGHLKTALEETHTVAVVAPFELPTLPNIEWQFVDDREQALTGIGDEFSGVLRIVDDATTGYRSDLVVKSNAGWQSRVEASIQGYLQQRKLGDLELTAEQIQVLNNPPSFAITLQNEEDERSSATKALPTMILVSIMVAVFGSFGLMMTAITQEKQQRVTEQLLTLITPSQWMDGKILGVTLHCLKSMATILILIVLVVLVMSVASGDEMTYPAFGAELIIVTLLFAVFGLGMINAMMAGFAATIDDPNHSGRSAMMLLPALFVGAGFGVMDSPQGLLAQILSWFPLTSFAVMPIRVADGGVAWWEWLGSFGVLLLTVYFIRSAAVRLFSLGITMYGKEPTWGSMGRALIGRKQVD</sequence>
<dbReference type="GO" id="GO:0140359">
    <property type="term" value="F:ABC-type transporter activity"/>
    <property type="evidence" value="ECO:0007669"/>
    <property type="project" value="InterPro"/>
</dbReference>
<protein>
    <submittedName>
        <fullName evidence="7">ABC transporter permease</fullName>
    </submittedName>
</protein>